<dbReference type="EMBL" id="POTL01000001">
    <property type="protein sequence ID" value="TLH53955.1"/>
    <property type="molecule type" value="Genomic_DNA"/>
</dbReference>
<feature type="chain" id="PRO_5044690345" evidence="1">
    <location>
        <begin position="27"/>
        <end position="389"/>
    </location>
</feature>
<evidence type="ECO:0000313" key="4">
    <source>
        <dbReference type="Proteomes" id="UP000309231"/>
    </source>
</evidence>
<reference evidence="3" key="1">
    <citation type="submission" date="2018-01" db="EMBL/GenBank/DDBJ databases">
        <title>Comparative genomics of Mycobacterium mucogenicum and Mycobacterium neoaurum clade members emphasizing tRNA and non-coding RNA.</title>
        <authorList>
            <person name="Behra P.R.K."/>
            <person name="Pettersson B.M.F."/>
            <person name="Das S."/>
            <person name="Dasgupta S."/>
            <person name="Kirsebom L.A."/>
        </authorList>
    </citation>
    <scope>NUCLEOTIDE SEQUENCE</scope>
    <source>
        <strain evidence="3">DSM 44124</strain>
    </source>
</reference>
<evidence type="ECO:0000313" key="3">
    <source>
        <dbReference type="EMBL" id="TLH53955.1"/>
    </source>
</evidence>
<dbReference type="Proteomes" id="UP000309231">
    <property type="component" value="Chromosome"/>
</dbReference>
<evidence type="ECO:0000256" key="1">
    <source>
        <dbReference type="SAM" id="SignalP"/>
    </source>
</evidence>
<organism evidence="3">
    <name type="scientific">Mycolicibacterium mucogenicum DSM 44124</name>
    <dbReference type="NCBI Taxonomy" id="1226753"/>
    <lineage>
        <taxon>Bacteria</taxon>
        <taxon>Bacillati</taxon>
        <taxon>Actinomycetota</taxon>
        <taxon>Actinomycetes</taxon>
        <taxon>Mycobacteriales</taxon>
        <taxon>Mycobacteriaceae</taxon>
        <taxon>Mycolicibacterium</taxon>
    </lineage>
</organism>
<keyword evidence="4" id="KW-1185">Reference proteome</keyword>
<sequence length="389" mass="40272">MSSSPFQLARCAAAAAVVGLGAVALAGCGTSTGPAASVSFEAAAPAQRLNDVCPATVTVQLQWRPQADMGGLFQMLGGDYAVDVTGKSVTGTLVAQGKDTGVKLRLKSGGAAIGFQSVASQMYVDSSIDLGLVHGDQVVAASGGQRVVGVAPLITHNPAILMWDPAKHPGLDLKALAASGATVVVSKEQMFPTWLRAKGYVKQTQLDTSYDGSPARFVADSAIVQQGYVTSEPWVYEHDTPAWNKPVQYGLLSELGYDPYASNVSVRADKLAGLSPCLKKLVPIIQQADADFVTSPSATAKLISDVVAKDATNAPYPIGEAEYAAGVLKSKGLIANENGSVATYDTARVHAFVADLAPILAAQGAKVDPKVDPATLFDPQFGDRAIGIK</sequence>
<dbReference type="RefSeq" id="WP_053856041.1">
    <property type="nucleotide sequence ID" value="NZ_ANBS01000017.1"/>
</dbReference>
<keyword evidence="1" id="KW-0732">Signal</keyword>
<dbReference type="GeneID" id="76726791"/>
<protein>
    <submittedName>
        <fullName evidence="3">Nitrate ABC transporter substrate-binding protein</fullName>
    </submittedName>
</protein>
<feature type="signal peptide" evidence="1">
    <location>
        <begin position="1"/>
        <end position="26"/>
    </location>
</feature>
<dbReference type="EMBL" id="CP062008">
    <property type="protein sequence ID" value="QPG67412.1"/>
    <property type="molecule type" value="Genomic_DNA"/>
</dbReference>
<dbReference type="Gene3D" id="3.40.190.10">
    <property type="entry name" value="Periplasmic binding protein-like II"/>
    <property type="match status" value="2"/>
</dbReference>
<proteinExistence type="predicted"/>
<accession>A0A8H2PGG2</accession>
<gene>
    <name evidence="2" type="ORF">C1S78_017815</name>
    <name evidence="3" type="ORF">C1S78_17765</name>
</gene>
<evidence type="ECO:0000313" key="2">
    <source>
        <dbReference type="EMBL" id="QPG67412.1"/>
    </source>
</evidence>
<dbReference type="AlphaFoldDB" id="A0A8H2PGG2"/>
<name>A0A8H2PGG2_MYCMU</name>
<reference evidence="2 4" key="3">
    <citation type="journal article" date="2019" name="Sci. Rep.">
        <title>Insight into the biology of Mycobacterium mucogenicum and Mycobacterium neoaurum clade members.</title>
        <authorList>
            <person name="Behra P.R.K."/>
            <person name="Pettersson B.M.F."/>
            <person name="Ramesh M."/>
            <person name="Dasgupta S."/>
            <person name="Kirsebom L.A."/>
        </authorList>
    </citation>
    <scope>NUCLEOTIDE SEQUENCE [LARGE SCALE GENOMIC DNA]</scope>
    <source>
        <strain evidence="2 4">DSM 44124</strain>
    </source>
</reference>
<reference evidence="2 4" key="2">
    <citation type="journal article" date="2019" name="BMC Evol. Biol.">
        <title>Comparative genomics of Mycobacterium mucogenicum and Mycobacterium neoaurum clade members emphasizing tRNA and non-coding RNA.</title>
        <authorList>
            <person name="Behra P.R.K."/>
            <person name="Pettersson B.M.F."/>
            <person name="Das S."/>
            <person name="Dasgupta S."/>
            <person name="Kirsebom L.A."/>
        </authorList>
    </citation>
    <scope>NUCLEOTIDE SEQUENCE [LARGE SCALE GENOMIC DNA]</scope>
    <source>
        <strain evidence="2 4">DSM 44124</strain>
    </source>
</reference>
<dbReference type="KEGG" id="mmuc:C1S78_017815"/>